<comment type="caution">
    <text evidence="1">The sequence shown here is derived from an EMBL/GenBank/DDBJ whole genome shotgun (WGS) entry which is preliminary data.</text>
</comment>
<evidence type="ECO:0000313" key="1">
    <source>
        <dbReference type="EMBL" id="TRW43906.1"/>
    </source>
</evidence>
<dbReference type="Proteomes" id="UP000318693">
    <property type="component" value="Unassembled WGS sequence"/>
</dbReference>
<reference evidence="1 2" key="1">
    <citation type="submission" date="2019-07" db="EMBL/GenBank/DDBJ databases">
        <title>Georgenia wutianyii sp. nov. and Georgenia *** sp. nov. isolated from plateau pika (Ochotona curzoniae) in the Qinghai-Tibet plateau of China.</title>
        <authorList>
            <person name="Tian Z."/>
        </authorList>
    </citation>
    <scope>NUCLEOTIDE SEQUENCE [LARGE SCALE GENOMIC DNA]</scope>
    <source>
        <strain evidence="1 2">Z446</strain>
    </source>
</reference>
<proteinExistence type="predicted"/>
<dbReference type="PANTHER" id="PTHR37816:SF1">
    <property type="entry name" value="TOXIN"/>
    <property type="match status" value="1"/>
</dbReference>
<dbReference type="Gene3D" id="3.40.50.300">
    <property type="entry name" value="P-loop containing nucleotide triphosphate hydrolases"/>
    <property type="match status" value="1"/>
</dbReference>
<sequence length="201" mass="22191">MDPLPCRPRRVLVAGVSGAGKTTLARRIGRALAVPHVEIDALFHGPAWTPRPEFLADVERLTATDGWVTEWLYDAARPLLLARADLMVWLDLPAAQTMAQVVTRTVRRRVRGEALWNGNREGPLVTVLRDPEHVVRWAWTTRHRLRDLPATVGAARATAGLPDLPVVRLGSHRAADRWRAGPLISVGRRTEGAAPDISPRS</sequence>
<dbReference type="InterPro" id="IPR027417">
    <property type="entry name" value="P-loop_NTPase"/>
</dbReference>
<organism evidence="1 2">
    <name type="scientific">Georgenia yuyongxinii</name>
    <dbReference type="NCBI Taxonomy" id="2589797"/>
    <lineage>
        <taxon>Bacteria</taxon>
        <taxon>Bacillati</taxon>
        <taxon>Actinomycetota</taxon>
        <taxon>Actinomycetes</taxon>
        <taxon>Micrococcales</taxon>
        <taxon>Bogoriellaceae</taxon>
        <taxon>Georgenia</taxon>
    </lineage>
</organism>
<name>A0A552WMC0_9MICO</name>
<gene>
    <name evidence="1" type="ORF">FJ693_15855</name>
</gene>
<keyword evidence="2" id="KW-1185">Reference proteome</keyword>
<evidence type="ECO:0000313" key="2">
    <source>
        <dbReference type="Proteomes" id="UP000318693"/>
    </source>
</evidence>
<dbReference type="SUPFAM" id="SSF52540">
    <property type="entry name" value="P-loop containing nucleoside triphosphate hydrolases"/>
    <property type="match status" value="1"/>
</dbReference>
<protein>
    <submittedName>
        <fullName evidence="1">AAA family ATPase</fullName>
    </submittedName>
</protein>
<dbReference type="InterPro" id="IPR052922">
    <property type="entry name" value="Cytidylate_Kinase-2"/>
</dbReference>
<dbReference type="AlphaFoldDB" id="A0A552WMC0"/>
<accession>A0A552WMC0</accession>
<dbReference type="PANTHER" id="PTHR37816">
    <property type="entry name" value="YALI0E33011P"/>
    <property type="match status" value="1"/>
</dbReference>
<dbReference type="EMBL" id="VJXR01000061">
    <property type="protein sequence ID" value="TRW43906.1"/>
    <property type="molecule type" value="Genomic_DNA"/>
</dbReference>